<dbReference type="CDD" id="cd00464">
    <property type="entry name" value="SK"/>
    <property type="match status" value="1"/>
</dbReference>
<dbReference type="UniPathway" id="UPA00053">
    <property type="reaction ID" value="UER00088"/>
</dbReference>
<dbReference type="PRINTS" id="PR01100">
    <property type="entry name" value="SHIKIMTKNASE"/>
</dbReference>
<dbReference type="PANTHER" id="PTHR21087:SF16">
    <property type="entry name" value="SHIKIMATE KINASE 1, CHLOROPLASTIC"/>
    <property type="match status" value="1"/>
</dbReference>
<comment type="cofactor">
    <cofactor evidence="11">
        <name>Mg(2+)</name>
        <dbReference type="ChEBI" id="CHEBI:18420"/>
    </cofactor>
    <text evidence="11">Binds 1 Mg(2+) ion per subunit.</text>
</comment>
<dbReference type="AlphaFoldDB" id="A0A060GYX0"/>
<evidence type="ECO:0000256" key="8">
    <source>
        <dbReference type="ARBA" id="ARBA00022840"/>
    </source>
</evidence>
<dbReference type="SUPFAM" id="SSF52540">
    <property type="entry name" value="P-loop containing nucleoside triphosphate hydrolases"/>
    <property type="match status" value="1"/>
</dbReference>
<dbReference type="PATRIC" id="fig|155920.8.peg.1002"/>
<keyword evidence="11" id="KW-0460">Magnesium</keyword>
<comment type="subunit">
    <text evidence="11">Monomer.</text>
</comment>
<keyword evidence="7 11" id="KW-0418">Kinase</keyword>
<keyword evidence="9 11" id="KW-0057">Aromatic amino acid biosynthesis</keyword>
<keyword evidence="6 11" id="KW-0547">Nucleotide-binding</keyword>
<dbReference type="GO" id="GO:0004765">
    <property type="term" value="F:shikimate kinase activity"/>
    <property type="evidence" value="ECO:0007669"/>
    <property type="project" value="UniProtKB-UniRule"/>
</dbReference>
<comment type="function">
    <text evidence="11">Catalyzes the specific phosphorylation of the 3-hydroxyl group of shikimic acid using ATP as a cosubstrate.</text>
</comment>
<comment type="subcellular location">
    <subcellularLocation>
        <location evidence="11">Cytoplasm</location>
    </subcellularLocation>
</comment>
<dbReference type="EC" id="2.7.1.71" evidence="3 11"/>
<dbReference type="Pfam" id="PF01202">
    <property type="entry name" value="SKI"/>
    <property type="match status" value="1"/>
</dbReference>
<evidence type="ECO:0000256" key="5">
    <source>
        <dbReference type="ARBA" id="ARBA00022679"/>
    </source>
</evidence>
<keyword evidence="8 11" id="KW-0067">ATP-binding</keyword>
<name>A0A060GYX0_XYLFS</name>
<dbReference type="InterPro" id="IPR000623">
    <property type="entry name" value="Shikimate_kinase/TSH1"/>
</dbReference>
<dbReference type="GO" id="GO:0008652">
    <property type="term" value="P:amino acid biosynthetic process"/>
    <property type="evidence" value="ECO:0007669"/>
    <property type="project" value="UniProtKB-KW"/>
</dbReference>
<organism evidence="12 13">
    <name type="scientific">Xylella fastidiosa subsp. sandyi Ann-1</name>
    <dbReference type="NCBI Taxonomy" id="155920"/>
    <lineage>
        <taxon>Bacteria</taxon>
        <taxon>Pseudomonadati</taxon>
        <taxon>Pseudomonadota</taxon>
        <taxon>Gammaproteobacteria</taxon>
        <taxon>Lysobacterales</taxon>
        <taxon>Lysobacteraceae</taxon>
        <taxon>Xylella</taxon>
    </lineage>
</organism>
<evidence type="ECO:0000256" key="7">
    <source>
        <dbReference type="ARBA" id="ARBA00022777"/>
    </source>
</evidence>
<feature type="binding site" evidence="11">
    <location>
        <position position="139"/>
    </location>
    <ligand>
        <name>substrate</name>
    </ligand>
</feature>
<protein>
    <recommendedName>
        <fullName evidence="3 11">Shikimate kinase</fullName>
        <shortName evidence="11">SK</shortName>
        <ecNumber evidence="3 11">2.7.1.71</ecNumber>
    </recommendedName>
</protein>
<dbReference type="InterPro" id="IPR027417">
    <property type="entry name" value="P-loop_NTPase"/>
</dbReference>
<evidence type="ECO:0000256" key="11">
    <source>
        <dbReference type="HAMAP-Rule" id="MF_00109"/>
    </source>
</evidence>
<dbReference type="InterPro" id="IPR023000">
    <property type="entry name" value="Shikimate_kinase_CS"/>
</dbReference>
<comment type="catalytic activity">
    <reaction evidence="10 11">
        <text>shikimate + ATP = 3-phosphoshikimate + ADP + H(+)</text>
        <dbReference type="Rhea" id="RHEA:13121"/>
        <dbReference type="ChEBI" id="CHEBI:15378"/>
        <dbReference type="ChEBI" id="CHEBI:30616"/>
        <dbReference type="ChEBI" id="CHEBI:36208"/>
        <dbReference type="ChEBI" id="CHEBI:145989"/>
        <dbReference type="ChEBI" id="CHEBI:456216"/>
        <dbReference type="EC" id="2.7.1.71"/>
    </reaction>
</comment>
<dbReference type="Gene3D" id="3.40.50.300">
    <property type="entry name" value="P-loop containing nucleotide triphosphate hydrolases"/>
    <property type="match status" value="1"/>
</dbReference>
<dbReference type="PROSITE" id="PS01128">
    <property type="entry name" value="SHIKIMATE_KINASE"/>
    <property type="match status" value="1"/>
</dbReference>
<evidence type="ECO:0000313" key="12">
    <source>
        <dbReference type="EMBL" id="AIC09674.1"/>
    </source>
</evidence>
<dbReference type="KEGG" id="xfs:D934_04160"/>
<feature type="binding site" evidence="11">
    <location>
        <position position="82"/>
    </location>
    <ligand>
        <name>substrate</name>
    </ligand>
</feature>
<dbReference type="HOGENOM" id="CLU_057607_3_2_6"/>
<dbReference type="GO" id="GO:0005829">
    <property type="term" value="C:cytosol"/>
    <property type="evidence" value="ECO:0007669"/>
    <property type="project" value="TreeGrafter"/>
</dbReference>
<dbReference type="EMBL" id="CP006696">
    <property type="protein sequence ID" value="AIC09674.1"/>
    <property type="molecule type" value="Genomic_DNA"/>
</dbReference>
<feature type="binding site" evidence="11">
    <location>
        <position position="18"/>
    </location>
    <ligand>
        <name>Mg(2+)</name>
        <dbReference type="ChEBI" id="CHEBI:18420"/>
    </ligand>
</feature>
<dbReference type="PANTHER" id="PTHR21087">
    <property type="entry name" value="SHIKIMATE KINASE"/>
    <property type="match status" value="1"/>
</dbReference>
<evidence type="ECO:0000313" key="13">
    <source>
        <dbReference type="Proteomes" id="UP000027215"/>
    </source>
</evidence>
<dbReference type="GO" id="GO:0009073">
    <property type="term" value="P:aromatic amino acid family biosynthetic process"/>
    <property type="evidence" value="ECO:0007669"/>
    <property type="project" value="UniProtKB-KW"/>
</dbReference>
<accession>A0A060GYX0</accession>
<feature type="binding site" evidence="11">
    <location>
        <position position="60"/>
    </location>
    <ligand>
        <name>substrate</name>
    </ligand>
</feature>
<evidence type="ECO:0000256" key="3">
    <source>
        <dbReference type="ARBA" id="ARBA00012154"/>
    </source>
</evidence>
<gene>
    <name evidence="11" type="primary">aroK</name>
    <name evidence="12" type="ORF">D934_04160</name>
</gene>
<dbReference type="GO" id="GO:0005524">
    <property type="term" value="F:ATP binding"/>
    <property type="evidence" value="ECO:0007669"/>
    <property type="project" value="UniProtKB-UniRule"/>
</dbReference>
<feature type="binding site" evidence="11">
    <location>
        <begin position="14"/>
        <end position="19"/>
    </location>
    <ligand>
        <name>ATP</name>
        <dbReference type="ChEBI" id="CHEBI:30616"/>
    </ligand>
</feature>
<comment type="pathway">
    <text evidence="1 11">Metabolic intermediate biosynthesis; chorismate biosynthesis; chorismate from D-erythrose 4-phosphate and phosphoenolpyruvate: step 5/7.</text>
</comment>
<dbReference type="GO" id="GO:0000287">
    <property type="term" value="F:magnesium ion binding"/>
    <property type="evidence" value="ECO:0007669"/>
    <property type="project" value="UniProtKB-UniRule"/>
</dbReference>
<proteinExistence type="inferred from homology"/>
<keyword evidence="11" id="KW-0963">Cytoplasm</keyword>
<sequence>MNPAPNLVMIGPMGAGKSSIGRRIAKHFNLHFADTDHAIVERAGTSISTIFKYSGEPEFRRLEREVLHDLLNHENRLIATGGGTILDPENRHRMQKRGFVVFLKINVNTQLERLAHDRYRPLLQQIDRKQVLSDLYATRQPLYQKIADMIVTTDHMSPNTATAQLILDLTAHWQKSSNTA</sequence>
<comment type="similarity">
    <text evidence="2 11">Belongs to the shikimate kinase family.</text>
</comment>
<keyword evidence="11" id="KW-0479">Metal-binding</keyword>
<evidence type="ECO:0000256" key="1">
    <source>
        <dbReference type="ARBA" id="ARBA00004842"/>
    </source>
</evidence>
<dbReference type="InterPro" id="IPR031322">
    <property type="entry name" value="Shikimate/glucono_kinase"/>
</dbReference>
<dbReference type="HAMAP" id="MF_00109">
    <property type="entry name" value="Shikimate_kinase"/>
    <property type="match status" value="1"/>
</dbReference>
<evidence type="ECO:0000256" key="9">
    <source>
        <dbReference type="ARBA" id="ARBA00023141"/>
    </source>
</evidence>
<feature type="binding site" evidence="11">
    <location>
        <position position="36"/>
    </location>
    <ligand>
        <name>substrate</name>
    </ligand>
</feature>
<evidence type="ECO:0000256" key="6">
    <source>
        <dbReference type="ARBA" id="ARBA00022741"/>
    </source>
</evidence>
<evidence type="ECO:0000256" key="4">
    <source>
        <dbReference type="ARBA" id="ARBA00022605"/>
    </source>
</evidence>
<keyword evidence="5 11" id="KW-0808">Transferase</keyword>
<feature type="binding site" evidence="11">
    <location>
        <position position="120"/>
    </location>
    <ligand>
        <name>ATP</name>
        <dbReference type="ChEBI" id="CHEBI:30616"/>
    </ligand>
</feature>
<dbReference type="Proteomes" id="UP000027215">
    <property type="component" value="Chromosome"/>
</dbReference>
<evidence type="ECO:0000256" key="2">
    <source>
        <dbReference type="ARBA" id="ARBA00006997"/>
    </source>
</evidence>
<keyword evidence="4 11" id="KW-0028">Amino-acid biosynthesis</keyword>
<evidence type="ECO:0000256" key="10">
    <source>
        <dbReference type="ARBA" id="ARBA00048567"/>
    </source>
</evidence>
<comment type="caution">
    <text evidence="11">Lacks conserved residue(s) required for the propagation of feature annotation.</text>
</comment>
<dbReference type="GO" id="GO:0009423">
    <property type="term" value="P:chorismate biosynthetic process"/>
    <property type="evidence" value="ECO:0007669"/>
    <property type="project" value="UniProtKB-UniRule"/>
</dbReference>
<reference evidence="12 13" key="1">
    <citation type="submission" date="2013-08" db="EMBL/GenBank/DDBJ databases">
        <authorList>
            <person name="Stouthamer R."/>
            <person name="Nunney L."/>
        </authorList>
    </citation>
    <scope>NUCLEOTIDE SEQUENCE [LARGE SCALE GENOMIC DNA]</scope>
    <source>
        <strain evidence="13">ann-1</strain>
    </source>
</reference>
<dbReference type="RefSeq" id="WP_020851785.1">
    <property type="nucleotide sequence ID" value="NZ_CP006696.1"/>
</dbReference>